<accession>A0A8T0VMB8</accession>
<protein>
    <submittedName>
        <fullName evidence="1">Uncharacterized protein</fullName>
    </submittedName>
</protein>
<reference evidence="1" key="1">
    <citation type="submission" date="2020-05" db="EMBL/GenBank/DDBJ databases">
        <title>WGS assembly of Panicum virgatum.</title>
        <authorList>
            <person name="Lovell J.T."/>
            <person name="Jenkins J."/>
            <person name="Shu S."/>
            <person name="Juenger T.E."/>
            <person name="Schmutz J."/>
        </authorList>
    </citation>
    <scope>NUCLEOTIDE SEQUENCE</scope>
    <source>
        <strain evidence="1">AP13</strain>
    </source>
</reference>
<proteinExistence type="predicted"/>
<keyword evidence="2" id="KW-1185">Reference proteome</keyword>
<name>A0A8T0VMB8_PANVG</name>
<organism evidence="1 2">
    <name type="scientific">Panicum virgatum</name>
    <name type="common">Blackwell switchgrass</name>
    <dbReference type="NCBI Taxonomy" id="38727"/>
    <lineage>
        <taxon>Eukaryota</taxon>
        <taxon>Viridiplantae</taxon>
        <taxon>Streptophyta</taxon>
        <taxon>Embryophyta</taxon>
        <taxon>Tracheophyta</taxon>
        <taxon>Spermatophyta</taxon>
        <taxon>Magnoliopsida</taxon>
        <taxon>Liliopsida</taxon>
        <taxon>Poales</taxon>
        <taxon>Poaceae</taxon>
        <taxon>PACMAD clade</taxon>
        <taxon>Panicoideae</taxon>
        <taxon>Panicodae</taxon>
        <taxon>Paniceae</taxon>
        <taxon>Panicinae</taxon>
        <taxon>Panicum</taxon>
        <taxon>Panicum sect. Hiantes</taxon>
    </lineage>
</organism>
<dbReference type="Proteomes" id="UP000823388">
    <property type="component" value="Chromosome 2N"/>
</dbReference>
<evidence type="ECO:0000313" key="2">
    <source>
        <dbReference type="Proteomes" id="UP000823388"/>
    </source>
</evidence>
<dbReference type="AlphaFoldDB" id="A0A8T0VMB8"/>
<evidence type="ECO:0000313" key="1">
    <source>
        <dbReference type="EMBL" id="KAG2637971.1"/>
    </source>
</evidence>
<sequence>MSVERDADGCTVCLSSLAPSASWTAKEHTELVVVKAKQ</sequence>
<comment type="caution">
    <text evidence="1">The sequence shown here is derived from an EMBL/GenBank/DDBJ whole genome shotgun (WGS) entry which is preliminary data.</text>
</comment>
<dbReference type="EMBL" id="CM029040">
    <property type="protein sequence ID" value="KAG2637971.1"/>
    <property type="molecule type" value="Genomic_DNA"/>
</dbReference>
<gene>
    <name evidence="1" type="ORF">PVAP13_2NG558800</name>
</gene>